<organism evidence="1 2">
    <name type="scientific">Mycolicibacter terrae</name>
    <dbReference type="NCBI Taxonomy" id="1788"/>
    <lineage>
        <taxon>Bacteria</taxon>
        <taxon>Bacillati</taxon>
        <taxon>Actinomycetota</taxon>
        <taxon>Actinomycetes</taxon>
        <taxon>Mycobacteriales</taxon>
        <taxon>Mycobacteriaceae</taxon>
        <taxon>Mycolicibacter</taxon>
    </lineage>
</organism>
<evidence type="ECO:0000313" key="1">
    <source>
        <dbReference type="EMBL" id="RRR43110.1"/>
    </source>
</evidence>
<dbReference type="EMBL" id="RRZR01000035">
    <property type="protein sequence ID" value="RRR43110.1"/>
    <property type="molecule type" value="Genomic_DNA"/>
</dbReference>
<reference evidence="1" key="1">
    <citation type="submission" date="2018-11" db="EMBL/GenBank/DDBJ databases">
        <authorList>
            <person name="Sattar A."/>
            <person name="Zunita Z."/>
            <person name="Jalila A."/>
            <person name="Saleha A.A."/>
        </authorList>
    </citation>
    <scope>NUCLEOTIDE SEQUENCE</scope>
    <source>
        <strain evidence="1">F12-74</strain>
    </source>
</reference>
<comment type="caution">
    <text evidence="1">The sequence shown here is derived from an EMBL/GenBank/DDBJ whole genome shotgun (WGS) entry which is preliminary data.</text>
</comment>
<protein>
    <submittedName>
        <fullName evidence="1">NAD(P)/FAD-dependent oxidoreductase</fullName>
    </submittedName>
</protein>
<sequence length="433" mass="46893">MDDFDVAIVGARCAGASLATTLARNGLRVCVLDRAHFPSETPSTHIIQPSGVAILGDLVGREAILATGAVPLRRLTLVNEDVQLDGDIDPLRFPDPGLCVRRLTLDTLLVEAAARAGADVRTGCRATGLVRDASDRVIGVETNRGAVPARLVVGADGRHSTVAEFAGADKYLVTRPRRLAAWAYFAGADRQGRLRLARVGEHAFLSAPADNNLYMAAVTIDISRRNQFHVDREQHFAAGLAQWPELADLLSGTERVGPIRLIDNWHGYFRQSAGPGWALVGDAGHFKDFTPGQGISDALRQALTLGETISAGFAGGTDMDARLEQWWRWRDRDAYEMYWLAHDMGAPGVPTPLVTRMLRGIAANPAATARFLEVVNHDLSPAKLFTVGRLARAALGALTERPDQAGATLREIASAIRDQAYRARHRTPVRTAR</sequence>
<gene>
    <name evidence="1" type="ORF">EHH44_15170</name>
</gene>
<keyword evidence="2" id="KW-1185">Reference proteome</keyword>
<dbReference type="Proteomes" id="UP000268891">
    <property type="component" value="Unassembled WGS sequence"/>
</dbReference>
<evidence type="ECO:0000313" key="2">
    <source>
        <dbReference type="Proteomes" id="UP000268891"/>
    </source>
</evidence>
<name>A0ACD2EKP0_9MYCO</name>
<accession>A0ACD2EKP0</accession>
<proteinExistence type="predicted"/>